<comment type="caution">
    <text evidence="1">The sequence shown here is derived from an EMBL/GenBank/DDBJ whole genome shotgun (WGS) entry which is preliminary data.</text>
</comment>
<proteinExistence type="predicted"/>
<dbReference type="RefSeq" id="WP_191768680.1">
    <property type="nucleotide sequence ID" value="NZ_JACSQS010000001.1"/>
</dbReference>
<keyword evidence="2" id="KW-1185">Reference proteome</keyword>
<dbReference type="EMBL" id="JACSQS010000001">
    <property type="protein sequence ID" value="MBD7953018.1"/>
    <property type="molecule type" value="Genomic_DNA"/>
</dbReference>
<dbReference type="AlphaFoldDB" id="A0A8X8JZ06"/>
<reference evidence="1 2" key="1">
    <citation type="submission" date="2020-08" db="EMBL/GenBank/DDBJ databases">
        <title>A Genomic Blueprint of the Chicken Gut Microbiome.</title>
        <authorList>
            <person name="Gilroy R."/>
            <person name="Ravi A."/>
            <person name="Getino M."/>
            <person name="Pursley I."/>
            <person name="Horton D.L."/>
            <person name="Alikhan N.-F."/>
            <person name="Baker D."/>
            <person name="Gharbi K."/>
            <person name="Hall N."/>
            <person name="Watson M."/>
            <person name="Adriaenssens E.M."/>
            <person name="Foster-Nyarko E."/>
            <person name="Jarju S."/>
            <person name="Secka A."/>
            <person name="Antonio M."/>
            <person name="Oren A."/>
            <person name="Chaudhuri R."/>
            <person name="La Ragione R.M."/>
            <person name="Hildebrand F."/>
            <person name="Pallen M.J."/>
        </authorList>
    </citation>
    <scope>NUCLEOTIDE SEQUENCE [LARGE SCALE GENOMIC DNA]</scope>
    <source>
        <strain evidence="1 2">Sa5BUN4</strain>
    </source>
</reference>
<accession>A0A8X8JZ06</accession>
<organism evidence="1 2">
    <name type="scientific">Stenotrophomonas lacuserhaii</name>
    <dbReference type="NCBI Taxonomy" id="2760084"/>
    <lineage>
        <taxon>Bacteria</taxon>
        <taxon>Pseudomonadati</taxon>
        <taxon>Pseudomonadota</taxon>
        <taxon>Gammaproteobacteria</taxon>
        <taxon>Lysobacterales</taxon>
        <taxon>Lysobacteraceae</taxon>
        <taxon>Stenotrophomonas</taxon>
    </lineage>
</organism>
<evidence type="ECO:0008006" key="3">
    <source>
        <dbReference type="Google" id="ProtNLM"/>
    </source>
</evidence>
<evidence type="ECO:0000313" key="2">
    <source>
        <dbReference type="Proteomes" id="UP000636938"/>
    </source>
</evidence>
<dbReference type="Gene3D" id="3.30.530.20">
    <property type="match status" value="1"/>
</dbReference>
<dbReference type="SUPFAM" id="SSF55961">
    <property type="entry name" value="Bet v1-like"/>
    <property type="match status" value="1"/>
</dbReference>
<gene>
    <name evidence="1" type="ORF">H9654_02270</name>
</gene>
<name>A0A8X8JZ06_9GAMM</name>
<protein>
    <recommendedName>
        <fullName evidence="3">Polyketide cyclase / dehydrase and lipid transport</fullName>
    </recommendedName>
</protein>
<sequence length="167" mass="17954">MHVPDPHDSEAARPAPIRRAITLQASVERVLDAWTDPAVQSVLFAGFADFVESSREGSRWRVSAPLGQHPIVFLRTVGQSALRVQQDVEGDAGVLASLSLTARPCVNRDGVEAELQVRYAPDGVVERLAARLLDPAPPALAGQILRRLRAGLETGEVPTLQSNPAAR</sequence>
<dbReference type="Proteomes" id="UP000636938">
    <property type="component" value="Unassembled WGS sequence"/>
</dbReference>
<dbReference type="InterPro" id="IPR023393">
    <property type="entry name" value="START-like_dom_sf"/>
</dbReference>
<evidence type="ECO:0000313" key="1">
    <source>
        <dbReference type="EMBL" id="MBD7953018.1"/>
    </source>
</evidence>